<dbReference type="Proteomes" id="UP000044377">
    <property type="component" value="Unassembled WGS sequence"/>
</dbReference>
<evidence type="ECO:0000313" key="2">
    <source>
        <dbReference type="Proteomes" id="UP000044377"/>
    </source>
</evidence>
<proteinExistence type="predicted"/>
<evidence type="ECO:0000313" key="1">
    <source>
        <dbReference type="EMBL" id="CPR13793.1"/>
    </source>
</evidence>
<dbReference type="STRING" id="1109412.BN1221_00197c"/>
<keyword evidence="2" id="KW-1185">Reference proteome</keyword>
<gene>
    <name evidence="1" type="ORF">BN1221_00197c</name>
</gene>
<sequence>MERANSNSASKRLRAMSHRVSIFPYPAQFPLSVDLDQA</sequence>
<protein>
    <submittedName>
        <fullName evidence="1">Uncharacterized protein</fullName>
    </submittedName>
</protein>
<name>A0A0G4JPH0_9GAMM</name>
<dbReference type="EMBL" id="CGIG01000001">
    <property type="protein sequence ID" value="CPR13793.1"/>
    <property type="molecule type" value="Genomic_DNA"/>
</dbReference>
<dbReference type="AlphaFoldDB" id="A0A0G4JPH0"/>
<organism evidence="1 2">
    <name type="scientific">Brenneria goodwinii</name>
    <dbReference type="NCBI Taxonomy" id="1109412"/>
    <lineage>
        <taxon>Bacteria</taxon>
        <taxon>Pseudomonadati</taxon>
        <taxon>Pseudomonadota</taxon>
        <taxon>Gammaproteobacteria</taxon>
        <taxon>Enterobacterales</taxon>
        <taxon>Pectobacteriaceae</taxon>
        <taxon>Brenneria</taxon>
    </lineage>
</organism>
<accession>A0A0G4JPH0</accession>
<reference evidence="2" key="1">
    <citation type="submission" date="2015-01" db="EMBL/GenBank/DDBJ databases">
        <authorList>
            <person name="Paterson Steve"/>
        </authorList>
    </citation>
    <scope>NUCLEOTIDE SEQUENCE [LARGE SCALE GENOMIC DNA]</scope>
    <source>
        <strain evidence="2">OBR1</strain>
    </source>
</reference>